<evidence type="ECO:0000256" key="3">
    <source>
        <dbReference type="ARBA" id="ARBA00022989"/>
    </source>
</evidence>
<dbReference type="PANTHER" id="PTHR15549">
    <property type="entry name" value="PAIRED IMMUNOGLOBULIN-LIKE TYPE 2 RECEPTOR"/>
    <property type="match status" value="1"/>
</dbReference>
<dbReference type="GO" id="GO:0071944">
    <property type="term" value="C:cell periphery"/>
    <property type="evidence" value="ECO:0007669"/>
    <property type="project" value="UniProtKB-ARBA"/>
</dbReference>
<keyword evidence="2 6" id="KW-0812">Transmembrane</keyword>
<dbReference type="AlphaFoldDB" id="A0AAN6VDS7"/>
<gene>
    <name evidence="7" type="ORF">C8A00DRAFT_19556</name>
</gene>
<name>A0AAN6VDS7_9PEZI</name>
<evidence type="ECO:0000313" key="7">
    <source>
        <dbReference type="EMBL" id="KAK4148650.1"/>
    </source>
</evidence>
<evidence type="ECO:0000256" key="4">
    <source>
        <dbReference type="ARBA" id="ARBA00023136"/>
    </source>
</evidence>
<comment type="caution">
    <text evidence="7">The sequence shown here is derived from an EMBL/GenBank/DDBJ whole genome shotgun (WGS) entry which is preliminary data.</text>
</comment>
<reference evidence="7" key="2">
    <citation type="submission" date="2023-05" db="EMBL/GenBank/DDBJ databases">
        <authorList>
            <consortium name="Lawrence Berkeley National Laboratory"/>
            <person name="Steindorff A."/>
            <person name="Hensen N."/>
            <person name="Bonometti L."/>
            <person name="Westerberg I."/>
            <person name="Brannstrom I.O."/>
            <person name="Guillou S."/>
            <person name="Cros-Aarteil S."/>
            <person name="Calhoun S."/>
            <person name="Haridas S."/>
            <person name="Kuo A."/>
            <person name="Mondo S."/>
            <person name="Pangilinan J."/>
            <person name="Riley R."/>
            <person name="Labutti K."/>
            <person name="Andreopoulos B."/>
            <person name="Lipzen A."/>
            <person name="Chen C."/>
            <person name="Yanf M."/>
            <person name="Daum C."/>
            <person name="Ng V."/>
            <person name="Clum A."/>
            <person name="Ohm R."/>
            <person name="Martin F."/>
            <person name="Silar P."/>
            <person name="Natvig D."/>
            <person name="Lalanne C."/>
            <person name="Gautier V."/>
            <person name="Ament-Velasquez S.L."/>
            <person name="Kruys A."/>
            <person name="Hutchinson M.I."/>
            <person name="Powell A.J."/>
            <person name="Barry K."/>
            <person name="Miller A.N."/>
            <person name="Grigoriev I.V."/>
            <person name="Debuchy R."/>
            <person name="Gladieux P."/>
            <person name="Thoren M.H."/>
            <person name="Johannesson H."/>
        </authorList>
    </citation>
    <scope>NUCLEOTIDE SEQUENCE</scope>
    <source>
        <strain evidence="7">CBS 538.74</strain>
    </source>
</reference>
<dbReference type="GO" id="GO:0016020">
    <property type="term" value="C:membrane"/>
    <property type="evidence" value="ECO:0007669"/>
    <property type="project" value="UniProtKB-SubCell"/>
</dbReference>
<reference evidence="7" key="1">
    <citation type="journal article" date="2023" name="Mol. Phylogenet. Evol.">
        <title>Genome-scale phylogeny and comparative genomics of the fungal order Sordariales.</title>
        <authorList>
            <person name="Hensen N."/>
            <person name="Bonometti L."/>
            <person name="Westerberg I."/>
            <person name="Brannstrom I.O."/>
            <person name="Guillou S."/>
            <person name="Cros-Aarteil S."/>
            <person name="Calhoun S."/>
            <person name="Haridas S."/>
            <person name="Kuo A."/>
            <person name="Mondo S."/>
            <person name="Pangilinan J."/>
            <person name="Riley R."/>
            <person name="LaButti K."/>
            <person name="Andreopoulos B."/>
            <person name="Lipzen A."/>
            <person name="Chen C."/>
            <person name="Yan M."/>
            <person name="Daum C."/>
            <person name="Ng V."/>
            <person name="Clum A."/>
            <person name="Steindorff A."/>
            <person name="Ohm R.A."/>
            <person name="Martin F."/>
            <person name="Silar P."/>
            <person name="Natvig D.O."/>
            <person name="Lalanne C."/>
            <person name="Gautier V."/>
            <person name="Ament-Velasquez S.L."/>
            <person name="Kruys A."/>
            <person name="Hutchinson M.I."/>
            <person name="Powell A.J."/>
            <person name="Barry K."/>
            <person name="Miller A.N."/>
            <person name="Grigoriev I.V."/>
            <person name="Debuchy R."/>
            <person name="Gladieux P."/>
            <person name="Hiltunen Thoren M."/>
            <person name="Johannesson H."/>
        </authorList>
    </citation>
    <scope>NUCLEOTIDE SEQUENCE</scope>
    <source>
        <strain evidence="7">CBS 538.74</strain>
    </source>
</reference>
<evidence type="ECO:0000256" key="1">
    <source>
        <dbReference type="ARBA" id="ARBA00004167"/>
    </source>
</evidence>
<feature type="region of interest" description="Disordered" evidence="5">
    <location>
        <begin position="209"/>
        <end position="245"/>
    </location>
</feature>
<feature type="compositionally biased region" description="Low complexity" evidence="5">
    <location>
        <begin position="209"/>
        <end position="241"/>
    </location>
</feature>
<keyword evidence="4 6" id="KW-0472">Membrane</keyword>
<dbReference type="PANTHER" id="PTHR15549:SF33">
    <property type="entry name" value="MEMBRANE PROTEIN WSC4, PUTATIVE (AFU_ORTHOLOGUE AFUA_5G09020)-RELATED"/>
    <property type="match status" value="1"/>
</dbReference>
<feature type="transmembrane region" description="Helical" evidence="6">
    <location>
        <begin position="257"/>
        <end position="278"/>
    </location>
</feature>
<comment type="subcellular location">
    <subcellularLocation>
        <location evidence="1">Membrane</location>
        <topology evidence="1">Single-pass membrane protein</topology>
    </subcellularLocation>
</comment>
<evidence type="ECO:0000256" key="5">
    <source>
        <dbReference type="SAM" id="MobiDB-lite"/>
    </source>
</evidence>
<organism evidence="7 8">
    <name type="scientific">Chaetomidium leptoderma</name>
    <dbReference type="NCBI Taxonomy" id="669021"/>
    <lineage>
        <taxon>Eukaryota</taxon>
        <taxon>Fungi</taxon>
        <taxon>Dikarya</taxon>
        <taxon>Ascomycota</taxon>
        <taxon>Pezizomycotina</taxon>
        <taxon>Sordariomycetes</taxon>
        <taxon>Sordariomycetidae</taxon>
        <taxon>Sordariales</taxon>
        <taxon>Chaetomiaceae</taxon>
        <taxon>Chaetomidium</taxon>
    </lineage>
</organism>
<evidence type="ECO:0000313" key="8">
    <source>
        <dbReference type="Proteomes" id="UP001302745"/>
    </source>
</evidence>
<accession>A0AAN6VDS7</accession>
<feature type="region of interest" description="Disordered" evidence="5">
    <location>
        <begin position="289"/>
        <end position="308"/>
    </location>
</feature>
<dbReference type="Proteomes" id="UP001302745">
    <property type="component" value="Unassembled WGS sequence"/>
</dbReference>
<evidence type="ECO:0000256" key="6">
    <source>
        <dbReference type="SAM" id="Phobius"/>
    </source>
</evidence>
<keyword evidence="8" id="KW-1185">Reference proteome</keyword>
<keyword evidence="3 6" id="KW-1133">Transmembrane helix</keyword>
<sequence>MAAITGRPGTLLGPLTTTWSMPDSCTAHLLTCETCAVAFRGQHCVIRSGSGAVEDNTACWPPTTRQGVTAPQQPFFGWGFYSPGLACPTGYTTACTAHYGGRSEWEVQFSLIPGEAAVGCCPEGFKCANQYGNTCMAVIATNAPAQTTVATAMCSGSQMVSLAPATFPDIITTTASSGEGAGTVETATRRMVLLAPMFQLNYQASDLEAPTSNTASTTSGSAQSSTSPNSSSSGTSSSGTNLPAAAGEGGLSTGATVGIGVGAAVGGIVVGVLALWLFMRKRKRTAPALAGHDPAMAGPDDRTGVPQPQSQHYYAADGQVVTDDAGMAQWKNAHFWTHPQPVELHNEPRAELGETQRAELPTTGIGRPGHHIHGRDSR</sequence>
<evidence type="ECO:0000256" key="2">
    <source>
        <dbReference type="ARBA" id="ARBA00022692"/>
    </source>
</evidence>
<dbReference type="InterPro" id="IPR051694">
    <property type="entry name" value="Immunoregulatory_rcpt-like"/>
</dbReference>
<protein>
    <submittedName>
        <fullName evidence="7">Uncharacterized protein</fullName>
    </submittedName>
</protein>
<proteinExistence type="predicted"/>
<dbReference type="EMBL" id="MU857293">
    <property type="protein sequence ID" value="KAK4148650.1"/>
    <property type="molecule type" value="Genomic_DNA"/>
</dbReference>